<dbReference type="InterPro" id="IPR050922">
    <property type="entry name" value="LytR/CpsA/Psr_CW_biosynth"/>
</dbReference>
<evidence type="ECO:0000313" key="5">
    <source>
        <dbReference type="Proteomes" id="UP001596250"/>
    </source>
</evidence>
<dbReference type="InterPro" id="IPR004474">
    <property type="entry name" value="LytR_CpsA_psr"/>
</dbReference>
<name>A0ABW1IKF9_9BACL</name>
<dbReference type="Gene3D" id="3.40.630.190">
    <property type="entry name" value="LCP protein"/>
    <property type="match status" value="1"/>
</dbReference>
<protein>
    <submittedName>
        <fullName evidence="4">LCP family protein</fullName>
    </submittedName>
</protein>
<feature type="domain" description="Cell envelope-related transcriptional attenuator" evidence="3">
    <location>
        <begin position="87"/>
        <end position="273"/>
    </location>
</feature>
<dbReference type="Pfam" id="PF03816">
    <property type="entry name" value="LytR_cpsA_psr"/>
    <property type="match status" value="1"/>
</dbReference>
<comment type="similarity">
    <text evidence="1">Belongs to the LytR/CpsA/Psr (LCP) family.</text>
</comment>
<sequence>MKTKLKKFALISLCVLVLLVIAVAWKINSSLDEMVVDSDRTLLNEETTQRIQDRDAVKQTVTVEEKPTDFYILLVGIDSRGNSLTLNTDSLIAAHVIPDTKTVKLVSIPRDLRVELSDGPAKINSVFASGYMQAVHIAREQPERLSGSKVTLGEIELPEEYITSGMVLARESVEEVLDIQIDHTFLVNFETVVSLVDAVGGIEVEVERSMHYDSQADDTHIHLEPGTHILNGRDALNYARFRQDNRGTAYYSNDFERGNRQQQVISALIDELTSWNSVTKMFDLLDQVSSNFKTDISKTKMMSMIRDYYGTFDSSSIHSIAVEGTWESPYVYIEETQMEQIRSQFASLDVLSDSPGSEQEASPSVTDMTLEAP</sequence>
<evidence type="ECO:0000313" key="4">
    <source>
        <dbReference type="EMBL" id="MFC5985481.1"/>
    </source>
</evidence>
<dbReference type="PANTHER" id="PTHR33392:SF6">
    <property type="entry name" value="POLYISOPRENYL-TEICHOIC ACID--PEPTIDOGLYCAN TEICHOIC ACID TRANSFERASE TAGU"/>
    <property type="match status" value="1"/>
</dbReference>
<gene>
    <name evidence="4" type="ORF">ACFPXP_03395</name>
</gene>
<feature type="region of interest" description="Disordered" evidence="2">
    <location>
        <begin position="351"/>
        <end position="373"/>
    </location>
</feature>
<feature type="compositionally biased region" description="Polar residues" evidence="2">
    <location>
        <begin position="354"/>
        <end position="367"/>
    </location>
</feature>
<reference evidence="5" key="1">
    <citation type="journal article" date="2019" name="Int. J. Syst. Evol. Microbiol.">
        <title>The Global Catalogue of Microorganisms (GCM) 10K type strain sequencing project: providing services to taxonomists for standard genome sequencing and annotation.</title>
        <authorList>
            <consortium name="The Broad Institute Genomics Platform"/>
            <consortium name="The Broad Institute Genome Sequencing Center for Infectious Disease"/>
            <person name="Wu L."/>
            <person name="Ma J."/>
        </authorList>
    </citation>
    <scope>NUCLEOTIDE SEQUENCE [LARGE SCALE GENOMIC DNA]</scope>
    <source>
        <strain evidence="5">CCM 8749</strain>
    </source>
</reference>
<dbReference type="Proteomes" id="UP001596250">
    <property type="component" value="Unassembled WGS sequence"/>
</dbReference>
<dbReference type="NCBIfam" id="TIGR00350">
    <property type="entry name" value="lytR_cpsA_psr"/>
    <property type="match status" value="1"/>
</dbReference>
<evidence type="ECO:0000256" key="1">
    <source>
        <dbReference type="ARBA" id="ARBA00006068"/>
    </source>
</evidence>
<proteinExistence type="inferred from homology"/>
<dbReference type="PANTHER" id="PTHR33392">
    <property type="entry name" value="POLYISOPRENYL-TEICHOIC ACID--PEPTIDOGLYCAN TEICHOIC ACID TRANSFERASE TAGU"/>
    <property type="match status" value="1"/>
</dbReference>
<accession>A0ABW1IKF9</accession>
<dbReference type="RefSeq" id="WP_379892361.1">
    <property type="nucleotide sequence ID" value="NZ_CBCSCT010000009.1"/>
</dbReference>
<keyword evidence="5" id="KW-1185">Reference proteome</keyword>
<comment type="caution">
    <text evidence="4">The sequence shown here is derived from an EMBL/GenBank/DDBJ whole genome shotgun (WGS) entry which is preliminary data.</text>
</comment>
<evidence type="ECO:0000256" key="2">
    <source>
        <dbReference type="SAM" id="MobiDB-lite"/>
    </source>
</evidence>
<evidence type="ECO:0000259" key="3">
    <source>
        <dbReference type="Pfam" id="PF03816"/>
    </source>
</evidence>
<organism evidence="4 5">
    <name type="scientific">Marinicrinis lubricantis</name>
    <dbReference type="NCBI Taxonomy" id="2086470"/>
    <lineage>
        <taxon>Bacteria</taxon>
        <taxon>Bacillati</taxon>
        <taxon>Bacillota</taxon>
        <taxon>Bacilli</taxon>
        <taxon>Bacillales</taxon>
        <taxon>Paenibacillaceae</taxon>
    </lineage>
</organism>
<dbReference type="EMBL" id="JBHSQV010000027">
    <property type="protein sequence ID" value="MFC5985481.1"/>
    <property type="molecule type" value="Genomic_DNA"/>
</dbReference>